<dbReference type="Proteomes" id="UP001431572">
    <property type="component" value="Chromosome 2"/>
</dbReference>
<dbReference type="InterPro" id="IPR015943">
    <property type="entry name" value="WD40/YVTN_repeat-like_dom_sf"/>
</dbReference>
<evidence type="ECO:0000313" key="6">
    <source>
        <dbReference type="Proteomes" id="UP000521676"/>
    </source>
</evidence>
<dbReference type="Gene3D" id="1.10.510.10">
    <property type="entry name" value="Transferase(Phosphotransferase) domain 1"/>
    <property type="match status" value="1"/>
</dbReference>
<reference evidence="4 6" key="1">
    <citation type="submission" date="2020-06" db="EMBL/GenBank/DDBJ databases">
        <title>Anoxygenic phototrophic Chloroflexota member uses a Type I reaction center.</title>
        <authorList>
            <person name="Tsuji J.M."/>
            <person name="Shaw N.A."/>
            <person name="Nagashima S."/>
            <person name="Venkiteswaran J."/>
            <person name="Schiff S.L."/>
            <person name="Hanada S."/>
            <person name="Tank M."/>
            <person name="Neufeld J.D."/>
        </authorList>
    </citation>
    <scope>NUCLEOTIDE SEQUENCE [LARGE SCALE GENOMIC DNA]</scope>
    <source>
        <strain evidence="4">L227-S17</strain>
    </source>
</reference>
<feature type="region of interest" description="Disordered" evidence="2">
    <location>
        <begin position="1"/>
        <end position="29"/>
    </location>
</feature>
<dbReference type="SUPFAM" id="SSF50998">
    <property type="entry name" value="Quinoprotein alcohol dehydrogenase-like"/>
    <property type="match status" value="2"/>
</dbReference>
<dbReference type="Gene3D" id="3.30.200.20">
    <property type="entry name" value="Phosphorylase Kinase, domain 1"/>
    <property type="match status" value="1"/>
</dbReference>
<dbReference type="Pfam" id="PF13570">
    <property type="entry name" value="Beta-prop_ACSF4"/>
    <property type="match status" value="1"/>
</dbReference>
<dbReference type="RefSeq" id="WP_341470204.1">
    <property type="nucleotide sequence ID" value="NZ_CP128400.1"/>
</dbReference>
<dbReference type="InterPro" id="IPR011047">
    <property type="entry name" value="Quinoprotein_ADH-like_sf"/>
</dbReference>
<dbReference type="PANTHER" id="PTHR34512">
    <property type="entry name" value="CELL SURFACE PROTEIN"/>
    <property type="match status" value="1"/>
</dbReference>
<keyword evidence="4" id="KW-0808">Transferase</keyword>
<dbReference type="EMBL" id="CP128400">
    <property type="protein sequence ID" value="WJW68300.1"/>
    <property type="molecule type" value="Genomic_DNA"/>
</dbReference>
<keyword evidence="7" id="KW-1185">Reference proteome</keyword>
<dbReference type="InterPro" id="IPR002372">
    <property type="entry name" value="PQQ_rpt_dom"/>
</dbReference>
<keyword evidence="1" id="KW-0067">ATP-binding</keyword>
<feature type="region of interest" description="Disordered" evidence="2">
    <location>
        <begin position="341"/>
        <end position="362"/>
    </location>
</feature>
<evidence type="ECO:0000259" key="3">
    <source>
        <dbReference type="PROSITE" id="PS50011"/>
    </source>
</evidence>
<dbReference type="EMBL" id="JACATZ010000003">
    <property type="protein sequence ID" value="NWJ48366.1"/>
    <property type="molecule type" value="Genomic_DNA"/>
</dbReference>
<dbReference type="PROSITE" id="PS00107">
    <property type="entry name" value="PROTEIN_KINASE_ATP"/>
    <property type="match status" value="1"/>
</dbReference>
<evidence type="ECO:0000313" key="4">
    <source>
        <dbReference type="EMBL" id="NWJ48366.1"/>
    </source>
</evidence>
<feature type="compositionally biased region" description="Polar residues" evidence="2">
    <location>
        <begin position="341"/>
        <end position="350"/>
    </location>
</feature>
<dbReference type="SMART" id="SM00220">
    <property type="entry name" value="S_TKc"/>
    <property type="match status" value="1"/>
</dbReference>
<gene>
    <name evidence="4" type="ORF">HXX08_21120</name>
    <name evidence="5" type="ORF">OZ401_003908</name>
</gene>
<keyword evidence="1" id="KW-0547">Nucleotide-binding</keyword>
<organism evidence="4 6">
    <name type="scientific">Candidatus Chlorohelix allophototropha</name>
    <dbReference type="NCBI Taxonomy" id="3003348"/>
    <lineage>
        <taxon>Bacteria</taxon>
        <taxon>Bacillati</taxon>
        <taxon>Chloroflexota</taxon>
        <taxon>Chloroflexia</taxon>
        <taxon>Candidatus Chloroheliales</taxon>
        <taxon>Candidatus Chloroheliaceae</taxon>
        <taxon>Candidatus Chlorohelix</taxon>
    </lineage>
</organism>
<sequence length="709" mass="78712">MQPNKLLKKIGTGQLGKDVKPRDDQTSQLDSLRNSLGTTSTMSRGHVLQGRYEIEQVVGYGGMSTVYRARDMRFTQTVRVCAVKEMFDMSTDPAARRDKMQRFEMEANILAKLNHASIPKIYDFFGDNDRFFLVLEYVDGKNLESLLEAANSPLDERDVLEWAIKLCEVLSYLHNQKPGPIIFRDMKPSNVMLNNDGRLMLIDFGIAKVFLDDKKGTMIGTEGYSPPEQYKGIGQPAGDIYALGATMHHLLTNSDPRLEIPFTFHERMPKTLNPKISPEMEAIVMKALEFSIEDRWKNVEEMKAALVRFQYKLSGLVEATSHGTHALNLDMSKVAEAKLNATPTPGTNPTIRPHTGTDGTKMVPVARPGQASAKDGILSVPEYLPQAKLLWDFKVEEEIRATPLVYGNSIFIGSYDTNIYALDAKNGSFLWKTPTSAGISSSPCIAEIPGGTQLLIVGSEDHKLYALEIQKGQQMWDFQAQGPIRSSPRLYQSYVFFGSDDNHVYGVDIRGGKALWKQRTLGRVRSSPTIANGCIYIGSEDRKLYSLEISRGNINWKFDTLNSIVSTPAVADGYVYIGSEDSNFYCIDTQNGFLVWKAKTGKPIRSSPSFHNGKVYFGSGDGMLYCYDAKRGAKLWAFNTESQIVSSPRVANGLVFFGAADGNIYALDADKGDAKWFYPTGNAIVCSPAIANDTLYIGSLDNRLYAIAI</sequence>
<dbReference type="GO" id="GO:0005524">
    <property type="term" value="F:ATP binding"/>
    <property type="evidence" value="ECO:0007669"/>
    <property type="project" value="UniProtKB-UniRule"/>
</dbReference>
<dbReference type="CDD" id="cd14014">
    <property type="entry name" value="STKc_PknB_like"/>
    <property type="match status" value="1"/>
</dbReference>
<dbReference type="Pfam" id="PF00069">
    <property type="entry name" value="Pkinase"/>
    <property type="match status" value="1"/>
</dbReference>
<evidence type="ECO:0000313" key="5">
    <source>
        <dbReference type="EMBL" id="WJW68300.1"/>
    </source>
</evidence>
<dbReference type="Proteomes" id="UP000521676">
    <property type="component" value="Unassembled WGS sequence"/>
</dbReference>
<dbReference type="InterPro" id="IPR017441">
    <property type="entry name" value="Protein_kinase_ATP_BS"/>
</dbReference>
<dbReference type="PROSITE" id="PS50011">
    <property type="entry name" value="PROTEIN_KINASE_DOM"/>
    <property type="match status" value="1"/>
</dbReference>
<dbReference type="SUPFAM" id="SSF56112">
    <property type="entry name" value="Protein kinase-like (PK-like)"/>
    <property type="match status" value="1"/>
</dbReference>
<dbReference type="SMART" id="SM00564">
    <property type="entry name" value="PQQ"/>
    <property type="match status" value="7"/>
</dbReference>
<dbReference type="InterPro" id="IPR018391">
    <property type="entry name" value="PQQ_b-propeller_rpt"/>
</dbReference>
<evidence type="ECO:0000256" key="1">
    <source>
        <dbReference type="PROSITE-ProRule" id="PRU10141"/>
    </source>
</evidence>
<evidence type="ECO:0000256" key="2">
    <source>
        <dbReference type="SAM" id="MobiDB-lite"/>
    </source>
</evidence>
<dbReference type="InterPro" id="IPR000719">
    <property type="entry name" value="Prot_kinase_dom"/>
</dbReference>
<dbReference type="AlphaFoldDB" id="A0A8T7M8L9"/>
<dbReference type="PANTHER" id="PTHR34512:SF30">
    <property type="entry name" value="OUTER MEMBRANE PROTEIN ASSEMBLY FACTOR BAMB"/>
    <property type="match status" value="1"/>
</dbReference>
<protein>
    <submittedName>
        <fullName evidence="4">Serine/threonine-protein kinase</fullName>
    </submittedName>
</protein>
<dbReference type="Gene3D" id="2.130.10.10">
    <property type="entry name" value="YVTN repeat-like/Quinoprotein amine dehydrogenase"/>
    <property type="match status" value="2"/>
</dbReference>
<evidence type="ECO:0000313" key="7">
    <source>
        <dbReference type="Proteomes" id="UP001431572"/>
    </source>
</evidence>
<dbReference type="InterPro" id="IPR011009">
    <property type="entry name" value="Kinase-like_dom_sf"/>
</dbReference>
<dbReference type="GO" id="GO:0004672">
    <property type="term" value="F:protein kinase activity"/>
    <property type="evidence" value="ECO:0007669"/>
    <property type="project" value="InterPro"/>
</dbReference>
<proteinExistence type="predicted"/>
<feature type="domain" description="Protein kinase" evidence="3">
    <location>
        <begin position="52"/>
        <end position="307"/>
    </location>
</feature>
<accession>A0A8T7M8L9</accession>
<name>A0A8T7M8L9_9CHLR</name>
<feature type="binding site" evidence="1">
    <location>
        <position position="84"/>
    </location>
    <ligand>
        <name>ATP</name>
        <dbReference type="ChEBI" id="CHEBI:30616"/>
    </ligand>
</feature>
<reference evidence="5" key="2">
    <citation type="journal article" date="2024" name="Nature">
        <title>Anoxygenic phototroph of the Chloroflexota uses a type I reaction centre.</title>
        <authorList>
            <person name="Tsuji J.M."/>
            <person name="Shaw N.A."/>
            <person name="Nagashima S."/>
            <person name="Venkiteswaran J.J."/>
            <person name="Schiff S.L."/>
            <person name="Watanabe T."/>
            <person name="Fukui M."/>
            <person name="Hanada S."/>
            <person name="Tank M."/>
            <person name="Neufeld J.D."/>
        </authorList>
    </citation>
    <scope>NUCLEOTIDE SEQUENCE</scope>
    <source>
        <strain evidence="5">L227-S17</strain>
    </source>
</reference>
<keyword evidence="4" id="KW-0418">Kinase</keyword>